<name>A0A6B3L2J5_9BACT</name>
<dbReference type="AlphaFoldDB" id="A0A6B3L2J5"/>
<keyword evidence="2" id="KW-1185">Reference proteome</keyword>
<dbReference type="EMBL" id="CP066776">
    <property type="protein sequence ID" value="QQL44381.1"/>
    <property type="molecule type" value="Genomic_DNA"/>
</dbReference>
<accession>A0A6B3L2J5</accession>
<dbReference type="RefSeq" id="WP_164362051.1">
    <property type="nucleotide sequence ID" value="NZ_CP066776.1"/>
</dbReference>
<proteinExistence type="predicted"/>
<reference evidence="1 2" key="1">
    <citation type="submission" date="2020-12" db="EMBL/GenBank/DDBJ databases">
        <title>Sulforoseuscoccus oceanibium gen. nov., sp. nov., a representative of the phylum Verrucomicrobia with special cytoplasmic membrane, and proposal of Sulforoseuscoccusaceae fam. nov.</title>
        <authorList>
            <person name="Xi F."/>
        </authorList>
    </citation>
    <scope>NUCLEOTIDE SEQUENCE [LARGE SCALE GENOMIC DNA]</scope>
    <source>
        <strain evidence="1 2">T37</strain>
    </source>
</reference>
<evidence type="ECO:0000313" key="2">
    <source>
        <dbReference type="Proteomes" id="UP000475117"/>
    </source>
</evidence>
<dbReference type="Proteomes" id="UP000475117">
    <property type="component" value="Chromosome"/>
</dbReference>
<sequence>MMTSIKAWSGVVRTGSACAALWLAAGASGLADEAASDVRIEVADGVAADQTMTVSSSGQFIVHGDDGPRRAEVAAFAEDVREDFLRLIGQKGSKWGLRIVVRSLPADGSDGGAVLRVEVVDGHSYLLTVFTKPGKAYSERRLRDVLVQSLILEQGLRRARPDEVHEGDVLPEWLWRGVVEAMAFRADRQRTELFKAMMQGETLMSVEQLLEKDPSELTQVGQRIYDASTGALVLTLLNQINGTTRFAQMLRDLPFAELSAMEMIERHFQNLAMGPSNLEKWWALEVAGMASPDAMDHVSPEESTRRIRSALRLVYVVEGENGNETRDVPLQEIGVIEEDQARLTALNSMRTRLISLQADIHPAYRSLVRELIDRVTGLMERKIRSKEQAKRVAEIVALERSGELLAKRLASIADVLNWMEVVTPGSTSGDPFKPFFDVLDELRAPSSERDDRISGYLDVIEGEFAR</sequence>
<organism evidence="1 2">
    <name type="scientific">Sulfuriroseicoccus oceanibius</name>
    <dbReference type="NCBI Taxonomy" id="2707525"/>
    <lineage>
        <taxon>Bacteria</taxon>
        <taxon>Pseudomonadati</taxon>
        <taxon>Verrucomicrobiota</taxon>
        <taxon>Verrucomicrobiia</taxon>
        <taxon>Verrucomicrobiales</taxon>
        <taxon>Verrucomicrobiaceae</taxon>
        <taxon>Sulfuriroseicoccus</taxon>
    </lineage>
</organism>
<evidence type="ECO:0000313" key="1">
    <source>
        <dbReference type="EMBL" id="QQL44381.1"/>
    </source>
</evidence>
<gene>
    <name evidence="1" type="ORF">G3M56_010865</name>
</gene>
<dbReference type="KEGG" id="soa:G3M56_010865"/>
<protein>
    <submittedName>
        <fullName evidence="1">Uncharacterized protein</fullName>
    </submittedName>
</protein>